<comment type="similarity">
    <text evidence="1 2">Belongs to the pirin family.</text>
</comment>
<evidence type="ECO:0000256" key="2">
    <source>
        <dbReference type="RuleBase" id="RU003457"/>
    </source>
</evidence>
<dbReference type="Gene3D" id="2.60.120.10">
    <property type="entry name" value="Jelly Rolls"/>
    <property type="match status" value="1"/>
</dbReference>
<dbReference type="PANTHER" id="PTHR13903">
    <property type="entry name" value="PIRIN-RELATED"/>
    <property type="match status" value="1"/>
</dbReference>
<sequence length="256" mass="28218">MKIRIISPDEQGIGEFDGGKIKEQKPIGFSGEGSIFNRLGPLFYWAWGHIEEAGQIGEHPHKGFEIITYVLEGKSSHRDSLGTHSVVGEGGVQVMQTGSGMWHAEGSDGPAELFQIWLEPHLSKAVKREPIYNKYTHEQFPRTSENGVSVKTILGGQSPINLVADAAMVDVELEAGAQHTYSYLLGRSRIAGVLVIRGEGTIDSEQEISFANKDFIVVQSEDGGEIRISNPGQERLRFSIIDVPEEVDYPLYNKPL</sequence>
<dbReference type="InterPro" id="IPR012093">
    <property type="entry name" value="Pirin"/>
</dbReference>
<dbReference type="InterPro" id="IPR014710">
    <property type="entry name" value="RmlC-like_jellyroll"/>
</dbReference>
<dbReference type="PANTHER" id="PTHR13903:SF8">
    <property type="entry name" value="PIRIN"/>
    <property type="match status" value="1"/>
</dbReference>
<accession>A0A1B2DI60</accession>
<proteinExistence type="inferred from homology"/>
<protein>
    <submittedName>
        <fullName evidence="4">Pirin</fullName>
    </submittedName>
</protein>
<dbReference type="SUPFAM" id="SSF51182">
    <property type="entry name" value="RmlC-like cupins"/>
    <property type="match status" value="1"/>
</dbReference>
<dbReference type="RefSeq" id="WP_099518573.1">
    <property type="nucleotide sequence ID" value="NZ_CP016808.1"/>
</dbReference>
<dbReference type="AlphaFoldDB" id="A0A1B2DI60"/>
<gene>
    <name evidence="4" type="ORF">BBD42_13465</name>
</gene>
<evidence type="ECO:0000313" key="4">
    <source>
        <dbReference type="EMBL" id="ANY67369.1"/>
    </source>
</evidence>
<evidence type="ECO:0000256" key="1">
    <source>
        <dbReference type="ARBA" id="ARBA00008416"/>
    </source>
</evidence>
<name>A0A1B2DI60_9BACL</name>
<dbReference type="EMBL" id="CP016808">
    <property type="protein sequence ID" value="ANY67369.1"/>
    <property type="molecule type" value="Genomic_DNA"/>
</dbReference>
<feature type="domain" description="Pirin N-terminal" evidence="3">
    <location>
        <begin position="54"/>
        <end position="118"/>
    </location>
</feature>
<dbReference type="Pfam" id="PF02678">
    <property type="entry name" value="Pirin"/>
    <property type="match status" value="1"/>
</dbReference>
<organism evidence="4">
    <name type="scientific">Paenibacillus sp. BIHB 4019</name>
    <dbReference type="NCBI Taxonomy" id="1870819"/>
    <lineage>
        <taxon>Bacteria</taxon>
        <taxon>Bacillati</taxon>
        <taxon>Bacillota</taxon>
        <taxon>Bacilli</taxon>
        <taxon>Bacillales</taxon>
        <taxon>Paenibacillaceae</taxon>
        <taxon>Paenibacillus</taxon>
    </lineage>
</organism>
<dbReference type="InterPro" id="IPR003829">
    <property type="entry name" value="Pirin_N_dom"/>
</dbReference>
<reference evidence="4" key="1">
    <citation type="submission" date="2016-08" db="EMBL/GenBank/DDBJ databases">
        <title>Complete Genome Seqeunce of Paenibacillus sp. BIHB 4019 from tea rhizoplane.</title>
        <authorList>
            <person name="Thakur R."/>
            <person name="Swarnkar M.K."/>
            <person name="Gulati A."/>
        </authorList>
    </citation>
    <scope>NUCLEOTIDE SEQUENCE [LARGE SCALE GENOMIC DNA]</scope>
    <source>
        <strain evidence="4">BIHB4019</strain>
    </source>
</reference>
<evidence type="ECO:0000259" key="3">
    <source>
        <dbReference type="Pfam" id="PF02678"/>
    </source>
</evidence>
<dbReference type="InterPro" id="IPR011051">
    <property type="entry name" value="RmlC_Cupin_sf"/>
</dbReference>